<dbReference type="SUPFAM" id="SSF54909">
    <property type="entry name" value="Dimeric alpha+beta barrel"/>
    <property type="match status" value="1"/>
</dbReference>
<dbReference type="Gene3D" id="3.30.70.100">
    <property type="match status" value="1"/>
</dbReference>
<dbReference type="InterPro" id="IPR007138">
    <property type="entry name" value="ABM_dom"/>
</dbReference>
<organism evidence="2 3">
    <name type="scientific">Szabonella alba</name>
    <dbReference type="NCBI Taxonomy" id="2804194"/>
    <lineage>
        <taxon>Bacteria</taxon>
        <taxon>Pseudomonadati</taxon>
        <taxon>Pseudomonadota</taxon>
        <taxon>Alphaproteobacteria</taxon>
        <taxon>Rhodobacterales</taxon>
        <taxon>Paracoccaceae</taxon>
        <taxon>Szabonella</taxon>
    </lineage>
</organism>
<dbReference type="InterPro" id="IPR011008">
    <property type="entry name" value="Dimeric_a/b-barrel"/>
</dbReference>
<comment type="caution">
    <text evidence="2">The sequence shown here is derived from an EMBL/GenBank/DDBJ whole genome shotgun (WGS) entry which is preliminary data.</text>
</comment>
<dbReference type="AlphaFoldDB" id="A0A8K0V8Q8"/>
<evidence type="ECO:0000259" key="1">
    <source>
        <dbReference type="Pfam" id="PF03992"/>
    </source>
</evidence>
<dbReference type="GO" id="GO:0004497">
    <property type="term" value="F:monooxygenase activity"/>
    <property type="evidence" value="ECO:0007669"/>
    <property type="project" value="UniProtKB-KW"/>
</dbReference>
<dbReference type="Proteomes" id="UP000648908">
    <property type="component" value="Unassembled WGS sequence"/>
</dbReference>
<reference evidence="2" key="1">
    <citation type="submission" date="2021-01" db="EMBL/GenBank/DDBJ databases">
        <title>Tabrizicola alba sp. nov. a motile alkaliphilic bacterium isolated from a soda lake.</title>
        <authorList>
            <person name="Szuroczki S."/>
            <person name="Abbaszade G."/>
            <person name="Schumann P."/>
            <person name="Toth E."/>
        </authorList>
    </citation>
    <scope>NUCLEOTIDE SEQUENCE</scope>
    <source>
        <strain evidence="2">DMG-N-6</strain>
    </source>
</reference>
<keyword evidence="3" id="KW-1185">Reference proteome</keyword>
<gene>
    <name evidence="2" type="ORF">JL811_08190</name>
</gene>
<protein>
    <submittedName>
        <fullName evidence="2">Antibiotic biosynthesis monooxygenase</fullName>
    </submittedName>
</protein>
<evidence type="ECO:0000313" key="2">
    <source>
        <dbReference type="EMBL" id="MBL4917201.1"/>
    </source>
</evidence>
<dbReference type="EMBL" id="JAESVN010000003">
    <property type="protein sequence ID" value="MBL4917201.1"/>
    <property type="molecule type" value="Genomic_DNA"/>
</dbReference>
<accession>A0A8K0V8Q8</accession>
<feature type="domain" description="ABM" evidence="1">
    <location>
        <begin position="14"/>
        <end position="66"/>
    </location>
</feature>
<sequence length="91" mass="10463">MIRLTGRLICADADEARIVAAFLPDHIRLSRAEPGCLRFDAEVTDDPLIWRIAEEFGDEAAFDAHRVRNRASVWWQKSQAIRRDFHKTAAE</sequence>
<proteinExistence type="predicted"/>
<dbReference type="Pfam" id="PF03992">
    <property type="entry name" value="ABM"/>
    <property type="match status" value="1"/>
</dbReference>
<name>A0A8K0V8Q8_9RHOB</name>
<keyword evidence="2" id="KW-0560">Oxidoreductase</keyword>
<keyword evidence="2" id="KW-0503">Monooxygenase</keyword>
<evidence type="ECO:0000313" key="3">
    <source>
        <dbReference type="Proteomes" id="UP000648908"/>
    </source>
</evidence>